<keyword evidence="8" id="KW-1185">Reference proteome</keyword>
<dbReference type="InterPro" id="IPR013761">
    <property type="entry name" value="SAM/pointed_sf"/>
</dbReference>
<feature type="region of interest" description="Disordered" evidence="4">
    <location>
        <begin position="118"/>
        <end position="151"/>
    </location>
</feature>
<evidence type="ECO:0000259" key="6">
    <source>
        <dbReference type="PROSITE" id="PS50118"/>
    </source>
</evidence>
<accession>A0ABR2W5Q0</accession>
<organism evidence="7 8">
    <name type="scientific">Basidiobolus ranarum</name>
    <dbReference type="NCBI Taxonomy" id="34480"/>
    <lineage>
        <taxon>Eukaryota</taxon>
        <taxon>Fungi</taxon>
        <taxon>Fungi incertae sedis</taxon>
        <taxon>Zoopagomycota</taxon>
        <taxon>Entomophthoromycotina</taxon>
        <taxon>Basidiobolomycetes</taxon>
        <taxon>Basidiobolales</taxon>
        <taxon>Basidiobolaceae</taxon>
        <taxon>Basidiobolus</taxon>
    </lineage>
</organism>
<feature type="domain" description="SAM" evidence="5">
    <location>
        <begin position="1"/>
        <end position="61"/>
    </location>
</feature>
<dbReference type="Gene3D" id="1.10.150.50">
    <property type="entry name" value="Transcription Factor, Ets-1"/>
    <property type="match status" value="1"/>
</dbReference>
<keyword evidence="2 3" id="KW-0539">Nucleus</keyword>
<sequence length="292" mass="32997">MEVQEFLKKCGLEQYTEAFLAEGFDQLRSLFEVTESDLVALDVKRGHRRLIQREINALKGSPFTPPFPLSIGANDNPFMSLTGSDPRASNLFAKNLISSPPNGNQKIFFMNPKLPIAPLKSSPPSAESNSNKRRYRRHPKPDKNAPEKPPSAYVMFSNKVRAEFKDQNMSFTDMAKIVGDRWKSLSPEEKDEVDQNAAKAKQEYLETLEAYKKTPEYKEYQEYLVEFRAKSSSCVRPVGRPRKHPKPDEIDNSIPSDDTNGLLLTADDLMYHDASSGRAVDHNSWPAIVPSC</sequence>
<dbReference type="SUPFAM" id="SSF47769">
    <property type="entry name" value="SAM/Pointed domain"/>
    <property type="match status" value="1"/>
</dbReference>
<comment type="caution">
    <text evidence="7">The sequence shown here is derived from an EMBL/GenBank/DDBJ whole genome shotgun (WGS) entry which is preliminary data.</text>
</comment>
<dbReference type="CDD" id="cd09487">
    <property type="entry name" value="SAM_superfamily"/>
    <property type="match status" value="1"/>
</dbReference>
<name>A0ABR2W5Q0_9FUNG</name>
<dbReference type="InterPro" id="IPR051965">
    <property type="entry name" value="ChromReg_NeuronalGeneExpr"/>
</dbReference>
<dbReference type="SMART" id="SM00398">
    <property type="entry name" value="HMG"/>
    <property type="match status" value="1"/>
</dbReference>
<feature type="region of interest" description="Disordered" evidence="4">
    <location>
        <begin position="234"/>
        <end position="261"/>
    </location>
</feature>
<evidence type="ECO:0000313" key="7">
    <source>
        <dbReference type="EMBL" id="KAK9721062.1"/>
    </source>
</evidence>
<dbReference type="Pfam" id="PF00505">
    <property type="entry name" value="HMG_box"/>
    <property type="match status" value="1"/>
</dbReference>
<evidence type="ECO:0000313" key="8">
    <source>
        <dbReference type="Proteomes" id="UP001479436"/>
    </source>
</evidence>
<evidence type="ECO:0000256" key="3">
    <source>
        <dbReference type="PROSITE-ProRule" id="PRU00267"/>
    </source>
</evidence>
<evidence type="ECO:0000259" key="5">
    <source>
        <dbReference type="PROSITE" id="PS50105"/>
    </source>
</evidence>
<dbReference type="SUPFAM" id="SSF47095">
    <property type="entry name" value="HMG-box"/>
    <property type="match status" value="1"/>
</dbReference>
<evidence type="ECO:0000256" key="4">
    <source>
        <dbReference type="SAM" id="MobiDB-lite"/>
    </source>
</evidence>
<dbReference type="InterPro" id="IPR001660">
    <property type="entry name" value="SAM"/>
</dbReference>
<dbReference type="Pfam" id="PF00536">
    <property type="entry name" value="SAM_1"/>
    <property type="match status" value="1"/>
</dbReference>
<dbReference type="PROSITE" id="PS50105">
    <property type="entry name" value="SAM_DOMAIN"/>
    <property type="match status" value="1"/>
</dbReference>
<dbReference type="PANTHER" id="PTHR46040:SF3">
    <property type="entry name" value="HIGH MOBILITY GROUP PROTEIN 2"/>
    <property type="match status" value="1"/>
</dbReference>
<gene>
    <name evidence="7" type="ORF">K7432_003739</name>
</gene>
<dbReference type="EMBL" id="JASJQH010006993">
    <property type="protein sequence ID" value="KAK9721062.1"/>
    <property type="molecule type" value="Genomic_DNA"/>
</dbReference>
<dbReference type="PANTHER" id="PTHR46040">
    <property type="entry name" value="HIGH MOBILITY GROUP PROTEIN 2"/>
    <property type="match status" value="1"/>
</dbReference>
<protein>
    <recommendedName>
        <fullName evidence="9">HMG box domain-containing protein</fullName>
    </recommendedName>
</protein>
<feature type="DNA-binding region" description="HMG box" evidence="3">
    <location>
        <begin position="146"/>
        <end position="212"/>
    </location>
</feature>
<dbReference type="InterPro" id="IPR036910">
    <property type="entry name" value="HMG_box_dom_sf"/>
</dbReference>
<evidence type="ECO:0008006" key="9">
    <source>
        <dbReference type="Google" id="ProtNLM"/>
    </source>
</evidence>
<dbReference type="InterPro" id="IPR009071">
    <property type="entry name" value="HMG_box_dom"/>
</dbReference>
<proteinExistence type="predicted"/>
<feature type="compositionally biased region" description="Basic residues" evidence="4">
    <location>
        <begin position="131"/>
        <end position="140"/>
    </location>
</feature>
<feature type="domain" description="HMG box" evidence="6">
    <location>
        <begin position="146"/>
        <end position="212"/>
    </location>
</feature>
<evidence type="ECO:0000256" key="2">
    <source>
        <dbReference type="ARBA" id="ARBA00023242"/>
    </source>
</evidence>
<dbReference type="Proteomes" id="UP001479436">
    <property type="component" value="Unassembled WGS sequence"/>
</dbReference>
<dbReference type="SMART" id="SM00454">
    <property type="entry name" value="SAM"/>
    <property type="match status" value="1"/>
</dbReference>
<dbReference type="Gene3D" id="1.10.30.10">
    <property type="entry name" value="High mobility group box domain"/>
    <property type="match status" value="1"/>
</dbReference>
<evidence type="ECO:0000256" key="1">
    <source>
        <dbReference type="ARBA" id="ARBA00023125"/>
    </source>
</evidence>
<keyword evidence="1 3" id="KW-0238">DNA-binding</keyword>
<dbReference type="PROSITE" id="PS50118">
    <property type="entry name" value="HMG_BOX_2"/>
    <property type="match status" value="1"/>
</dbReference>
<reference evidence="7 8" key="1">
    <citation type="submission" date="2023-04" db="EMBL/GenBank/DDBJ databases">
        <title>Genome of Basidiobolus ranarum AG-B5.</title>
        <authorList>
            <person name="Stajich J.E."/>
            <person name="Carter-House D."/>
            <person name="Gryganskyi A."/>
        </authorList>
    </citation>
    <scope>NUCLEOTIDE SEQUENCE [LARGE SCALE GENOMIC DNA]</scope>
    <source>
        <strain evidence="7 8">AG-B5</strain>
    </source>
</reference>